<keyword evidence="13" id="KW-0238">DNA-binding</keyword>
<dbReference type="InterPro" id="IPR016194">
    <property type="entry name" value="SPOC-like_C_dom_sf"/>
</dbReference>
<dbReference type="AlphaFoldDB" id="A0A3G2S569"/>
<dbReference type="Pfam" id="PF08785">
    <property type="entry name" value="Ku_PK_bind"/>
    <property type="match status" value="1"/>
</dbReference>
<evidence type="ECO:0000256" key="13">
    <source>
        <dbReference type="ARBA" id="ARBA00023125"/>
    </source>
</evidence>
<dbReference type="GO" id="GO:0000723">
    <property type="term" value="P:telomere maintenance"/>
    <property type="evidence" value="ECO:0007669"/>
    <property type="project" value="InterPro"/>
</dbReference>
<evidence type="ECO:0000256" key="11">
    <source>
        <dbReference type="ARBA" id="ARBA00022840"/>
    </source>
</evidence>
<dbReference type="STRING" id="425264.A0A3G2S569"/>
<evidence type="ECO:0000313" key="21">
    <source>
        <dbReference type="Proteomes" id="UP000269793"/>
    </source>
</evidence>
<dbReference type="SUPFAM" id="SSF53300">
    <property type="entry name" value="vWA-like"/>
    <property type="match status" value="1"/>
</dbReference>
<proteinExistence type="inferred from homology"/>
<dbReference type="GO" id="GO:0005524">
    <property type="term" value="F:ATP binding"/>
    <property type="evidence" value="ECO:0007669"/>
    <property type="project" value="UniProtKB-KW"/>
</dbReference>
<dbReference type="CDD" id="cd00873">
    <property type="entry name" value="KU80"/>
    <property type="match status" value="1"/>
</dbReference>
<keyword evidence="6" id="KW-0158">Chromosome</keyword>
<evidence type="ECO:0000256" key="9">
    <source>
        <dbReference type="ARBA" id="ARBA00022801"/>
    </source>
</evidence>
<dbReference type="GO" id="GO:0003684">
    <property type="term" value="F:damaged DNA binding"/>
    <property type="evidence" value="ECO:0007669"/>
    <property type="project" value="InterPro"/>
</dbReference>
<dbReference type="Gene3D" id="2.40.290.10">
    <property type="match status" value="1"/>
</dbReference>
<dbReference type="InterPro" id="IPR036465">
    <property type="entry name" value="vWFA_dom_sf"/>
</dbReference>
<comment type="similarity">
    <text evidence="3">Belongs to the ku80 family.</text>
</comment>
<evidence type="ECO:0000256" key="3">
    <source>
        <dbReference type="ARBA" id="ARBA00007726"/>
    </source>
</evidence>
<keyword evidence="16" id="KW-0539">Nucleus</keyword>
<evidence type="ECO:0000256" key="7">
    <source>
        <dbReference type="ARBA" id="ARBA00022741"/>
    </source>
</evidence>
<evidence type="ECO:0000256" key="18">
    <source>
        <dbReference type="SAM" id="MobiDB-lite"/>
    </source>
</evidence>
<evidence type="ECO:0000256" key="16">
    <source>
        <dbReference type="ARBA" id="ARBA00023242"/>
    </source>
</evidence>
<dbReference type="EC" id="3.6.4.12" evidence="4"/>
<evidence type="ECO:0000256" key="2">
    <source>
        <dbReference type="ARBA" id="ARBA00004574"/>
    </source>
</evidence>
<dbReference type="SUPFAM" id="SSF101420">
    <property type="entry name" value="C-terminal domain of Ku80"/>
    <property type="match status" value="1"/>
</dbReference>
<evidence type="ECO:0000256" key="12">
    <source>
        <dbReference type="ARBA" id="ARBA00022895"/>
    </source>
</evidence>
<evidence type="ECO:0000256" key="1">
    <source>
        <dbReference type="ARBA" id="ARBA00004123"/>
    </source>
</evidence>
<dbReference type="InterPro" id="IPR014893">
    <property type="entry name" value="Ku_PK_bind"/>
</dbReference>
<dbReference type="Gene3D" id="1.10.1600.10">
    <property type="match status" value="1"/>
</dbReference>
<dbReference type="PANTHER" id="PTHR12604">
    <property type="entry name" value="KU AUTOANTIGEN DNA HELICASE"/>
    <property type="match status" value="1"/>
</dbReference>
<evidence type="ECO:0000256" key="10">
    <source>
        <dbReference type="ARBA" id="ARBA00022806"/>
    </source>
</evidence>
<feature type="domain" description="Ku" evidence="19">
    <location>
        <begin position="283"/>
        <end position="421"/>
    </location>
</feature>
<dbReference type="GO" id="GO:0043564">
    <property type="term" value="C:Ku70:Ku80 complex"/>
    <property type="evidence" value="ECO:0007669"/>
    <property type="project" value="InterPro"/>
</dbReference>
<dbReference type="PANTHER" id="PTHR12604:SF4">
    <property type="entry name" value="X-RAY REPAIR CROSS-COMPLEMENTING PROTEIN 5"/>
    <property type="match status" value="1"/>
</dbReference>
<evidence type="ECO:0000256" key="5">
    <source>
        <dbReference type="ARBA" id="ARBA00021792"/>
    </source>
</evidence>
<organism evidence="20 21">
    <name type="scientific">Malassezia restricta (strain ATCC 96810 / NBRC 103918 / CBS 7877)</name>
    <name type="common">Seborrheic dermatitis infection agent</name>
    <dbReference type="NCBI Taxonomy" id="425264"/>
    <lineage>
        <taxon>Eukaryota</taxon>
        <taxon>Fungi</taxon>
        <taxon>Dikarya</taxon>
        <taxon>Basidiomycota</taxon>
        <taxon>Ustilaginomycotina</taxon>
        <taxon>Malasseziomycetes</taxon>
        <taxon>Malasseziales</taxon>
        <taxon>Malasseziaceae</taxon>
        <taxon>Malassezia</taxon>
    </lineage>
</organism>
<comment type="subcellular location">
    <subcellularLocation>
        <location evidence="2">Chromosome</location>
        <location evidence="2">Telomere</location>
    </subcellularLocation>
    <subcellularLocation>
        <location evidence="1">Nucleus</location>
    </subcellularLocation>
</comment>
<keyword evidence="9 20" id="KW-0378">Hydrolase</keyword>
<keyword evidence="21" id="KW-1185">Reference proteome</keyword>
<dbReference type="Pfam" id="PF02735">
    <property type="entry name" value="Ku"/>
    <property type="match status" value="1"/>
</dbReference>
<keyword evidence="14" id="KW-0233">DNA recombination</keyword>
<evidence type="ECO:0000256" key="15">
    <source>
        <dbReference type="ARBA" id="ARBA00023204"/>
    </source>
</evidence>
<dbReference type="SUPFAM" id="SSF100939">
    <property type="entry name" value="SPOC domain-like"/>
    <property type="match status" value="1"/>
</dbReference>
<keyword evidence="15" id="KW-0234">DNA repair</keyword>
<evidence type="ECO:0000313" key="20">
    <source>
        <dbReference type="EMBL" id="AYO43070.1"/>
    </source>
</evidence>
<evidence type="ECO:0000256" key="8">
    <source>
        <dbReference type="ARBA" id="ARBA00022763"/>
    </source>
</evidence>
<evidence type="ECO:0000256" key="6">
    <source>
        <dbReference type="ARBA" id="ARBA00022454"/>
    </source>
</evidence>
<dbReference type="GO" id="GO:0006303">
    <property type="term" value="P:double-strand break repair via nonhomologous end joining"/>
    <property type="evidence" value="ECO:0007669"/>
    <property type="project" value="InterPro"/>
</dbReference>
<dbReference type="GO" id="GO:0003690">
    <property type="term" value="F:double-stranded DNA binding"/>
    <property type="evidence" value="ECO:0007669"/>
    <property type="project" value="TreeGrafter"/>
</dbReference>
<dbReference type="InterPro" id="IPR024193">
    <property type="entry name" value="Ku80"/>
</dbReference>
<keyword evidence="11" id="KW-0067">ATP-binding</keyword>
<dbReference type="VEuPathDB" id="FungiDB:DNF11_2120"/>
<keyword evidence="7" id="KW-0547">Nucleotide-binding</keyword>
<dbReference type="GO" id="GO:0042162">
    <property type="term" value="F:telomeric DNA binding"/>
    <property type="evidence" value="ECO:0007669"/>
    <property type="project" value="InterPro"/>
</dbReference>
<dbReference type="Proteomes" id="UP000269793">
    <property type="component" value="Chromosome III"/>
</dbReference>
<dbReference type="Gene3D" id="1.25.40.240">
    <property type="entry name" value="Ku, C-terminal domain"/>
    <property type="match status" value="1"/>
</dbReference>
<evidence type="ECO:0000256" key="17">
    <source>
        <dbReference type="ARBA" id="ARBA00031847"/>
    </source>
</evidence>
<evidence type="ECO:0000256" key="14">
    <source>
        <dbReference type="ARBA" id="ARBA00023172"/>
    </source>
</evidence>
<dbReference type="Gene3D" id="3.40.50.410">
    <property type="entry name" value="von Willebrand factor, type A domain"/>
    <property type="match status" value="1"/>
</dbReference>
<name>A0A3G2S569_MALR7</name>
<keyword evidence="10 20" id="KW-0347">Helicase</keyword>
<evidence type="ECO:0000259" key="19">
    <source>
        <dbReference type="SMART" id="SM00559"/>
    </source>
</evidence>
<feature type="compositionally biased region" description="Acidic residues" evidence="18">
    <location>
        <begin position="551"/>
        <end position="561"/>
    </location>
</feature>
<accession>A0A3G2S569</accession>
<protein>
    <recommendedName>
        <fullName evidence="5">ATP-dependent DNA helicase II subunit 2</fullName>
        <ecNumber evidence="4">3.6.4.12</ecNumber>
    </recommendedName>
    <alternativeName>
        <fullName evidence="17">ATP-dependent DNA helicase II subunit Ku80</fullName>
    </alternativeName>
</protein>
<gene>
    <name evidence="20" type="primary">ku80</name>
    <name evidence="20" type="ORF">DNF11_2120</name>
</gene>
<dbReference type="GO" id="GO:0016787">
    <property type="term" value="F:hydrolase activity"/>
    <property type="evidence" value="ECO:0007669"/>
    <property type="project" value="UniProtKB-KW"/>
</dbReference>
<dbReference type="GO" id="GO:0006310">
    <property type="term" value="P:DNA recombination"/>
    <property type="evidence" value="ECO:0007669"/>
    <property type="project" value="UniProtKB-KW"/>
</dbReference>
<dbReference type="InterPro" id="IPR036494">
    <property type="entry name" value="Ku_C_sf"/>
</dbReference>
<dbReference type="OrthoDB" id="30826at2759"/>
<dbReference type="InterPro" id="IPR006164">
    <property type="entry name" value="DNA_bd_Ku70/Ku80"/>
</dbReference>
<dbReference type="GO" id="GO:0000781">
    <property type="term" value="C:chromosome, telomeric region"/>
    <property type="evidence" value="ECO:0007669"/>
    <property type="project" value="UniProtKB-SubCell"/>
</dbReference>
<sequence length="687" mass="77561">MTWDADLHPRTLVAFVVDVSERMSIKENGRTYLEQCQHFVSLRILEIMLRGLSTIKVCVCTYGDYHDEKDGFAGLRILCRTARPTTDMLRAVHDLRPATSTAAYEPTLALSSTLDMMATKDHGEPSWAKVVYFATRPGLPENRADVEVFRTQLIDTRVHLRVLAYGPSSDVYSLKNAFWQRLIQDVPGSTIVSPEEAMSQAEAPTLQIPSSHPINTTLSFGDIHASDKTSLHFPVQIIKATAQQRMHAPRRILKDATEDRDIDTKRVMYRADEVLRAGNDLSQIAPLPDECQAHVQRAYKLGASIVPQEETPPAISTTAGLEILHFVNASTYRREYHVGETYMVLAHPKSRRAQLSLSSLVHAASIRGVYALCRFVARTHSDPKLCLLAPMIENEYDAFYMVHVPFRDDVKRSAFPPLDRVTTSTGESLYEHPTIPTKEQQSRMDTFVDLMDLMDMDDHPDGWYAPSLCYHPAIHALKHAIKWRFMFPNQPLPPLHPKLQEFLHIPSSVEARARDTRTACAAAFQVHAPQKHPATEAASETPAKQVKEDNSETETDTETEPDTTMNTNAEPIPLDQILPTFEARIKTSAVSETCQDMSRTLLTLVSRRVETNHIMEAMHVFRRSAAELDESLTYNTFLRTLHSRARTQHPVLWKALRHRMDLGLITHDEDASRRSTETDATARAFVA</sequence>
<reference evidence="20 21" key="1">
    <citation type="submission" date="2018-10" db="EMBL/GenBank/DDBJ databases">
        <title>Complete genome sequence of Malassezia restricta CBS 7877.</title>
        <authorList>
            <person name="Morand S.C."/>
            <person name="Bertignac M."/>
            <person name="Iltis A."/>
            <person name="Kolder I."/>
            <person name="Pirovano W."/>
            <person name="Jourdain R."/>
            <person name="Clavaud C."/>
        </authorList>
    </citation>
    <scope>NUCLEOTIDE SEQUENCE [LARGE SCALE GENOMIC DNA]</scope>
    <source>
        <strain evidence="20 21">CBS 7877</strain>
    </source>
</reference>
<evidence type="ECO:0000256" key="4">
    <source>
        <dbReference type="ARBA" id="ARBA00012551"/>
    </source>
</evidence>
<keyword evidence="12" id="KW-0779">Telomere</keyword>
<dbReference type="SMART" id="SM00559">
    <property type="entry name" value="Ku78"/>
    <property type="match status" value="1"/>
</dbReference>
<dbReference type="GO" id="GO:0003678">
    <property type="term" value="F:DNA helicase activity"/>
    <property type="evidence" value="ECO:0007669"/>
    <property type="project" value="UniProtKB-EC"/>
</dbReference>
<keyword evidence="8" id="KW-0227">DNA damage</keyword>
<feature type="region of interest" description="Disordered" evidence="18">
    <location>
        <begin position="528"/>
        <end position="571"/>
    </location>
</feature>
<dbReference type="EMBL" id="CP033150">
    <property type="protein sequence ID" value="AYO43070.1"/>
    <property type="molecule type" value="Genomic_DNA"/>
</dbReference>